<accession>A0A1X7JYY0</accession>
<feature type="compositionally biased region" description="Low complexity" evidence="1">
    <location>
        <begin position="13"/>
        <end position="22"/>
    </location>
</feature>
<organism evidence="2 3">
    <name type="scientific">Paraburkholderia susongensis</name>
    <dbReference type="NCBI Taxonomy" id="1515439"/>
    <lineage>
        <taxon>Bacteria</taxon>
        <taxon>Pseudomonadati</taxon>
        <taxon>Pseudomonadota</taxon>
        <taxon>Betaproteobacteria</taxon>
        <taxon>Burkholderiales</taxon>
        <taxon>Burkholderiaceae</taxon>
        <taxon>Paraburkholderia</taxon>
    </lineage>
</organism>
<evidence type="ECO:0000313" key="3">
    <source>
        <dbReference type="Proteomes" id="UP000193228"/>
    </source>
</evidence>
<keyword evidence="3" id="KW-1185">Reference proteome</keyword>
<feature type="region of interest" description="Disordered" evidence="1">
    <location>
        <begin position="1"/>
        <end position="51"/>
    </location>
</feature>
<dbReference type="EMBL" id="FXAT01000003">
    <property type="protein sequence ID" value="SMG33533.1"/>
    <property type="molecule type" value="Genomic_DNA"/>
</dbReference>
<name>A0A1X7JYY0_9BURK</name>
<dbReference type="AlphaFoldDB" id="A0A1X7JYY0"/>
<feature type="compositionally biased region" description="Basic and acidic residues" evidence="1">
    <location>
        <begin position="23"/>
        <end position="51"/>
    </location>
</feature>
<evidence type="ECO:0000313" key="2">
    <source>
        <dbReference type="EMBL" id="SMG33533.1"/>
    </source>
</evidence>
<evidence type="ECO:0000256" key="1">
    <source>
        <dbReference type="SAM" id="MobiDB-lite"/>
    </source>
</evidence>
<sequence>MRKRMNPTCASPDGSQQGSRQGSHQDSHEKTRGGSHQRNDVEGMTKELKHE</sequence>
<dbReference type="Proteomes" id="UP000193228">
    <property type="component" value="Unassembled WGS sequence"/>
</dbReference>
<protein>
    <submittedName>
        <fullName evidence="2">Uncharacterized protein</fullName>
    </submittedName>
</protein>
<reference evidence="3" key="1">
    <citation type="submission" date="2017-04" db="EMBL/GenBank/DDBJ databases">
        <authorList>
            <person name="Varghese N."/>
            <person name="Submissions S."/>
        </authorList>
    </citation>
    <scope>NUCLEOTIDE SEQUENCE [LARGE SCALE GENOMIC DNA]</scope>
    <source>
        <strain evidence="3">LMG 29540</strain>
    </source>
</reference>
<gene>
    <name evidence="2" type="ORF">SAMN06265784_103165</name>
</gene>
<proteinExistence type="predicted"/>